<comment type="caution">
    <text evidence="1">The sequence shown here is derived from an EMBL/GenBank/DDBJ whole genome shotgun (WGS) entry which is preliminary data.</text>
</comment>
<dbReference type="EMBL" id="JAACJM010000005">
    <property type="protein sequence ID" value="KAF5372527.1"/>
    <property type="molecule type" value="Genomic_DNA"/>
</dbReference>
<reference evidence="1 2" key="1">
    <citation type="journal article" date="2020" name="ISME J.">
        <title>Uncovering the hidden diversity of litter-decomposition mechanisms in mushroom-forming fungi.</title>
        <authorList>
            <person name="Floudas D."/>
            <person name="Bentzer J."/>
            <person name="Ahren D."/>
            <person name="Johansson T."/>
            <person name="Persson P."/>
            <person name="Tunlid A."/>
        </authorList>
    </citation>
    <scope>NUCLEOTIDE SEQUENCE [LARGE SCALE GENOMIC DNA]</scope>
    <source>
        <strain evidence="1 2">CBS 291.85</strain>
    </source>
</reference>
<organism evidence="1 2">
    <name type="scientific">Tetrapyrgos nigripes</name>
    <dbReference type="NCBI Taxonomy" id="182062"/>
    <lineage>
        <taxon>Eukaryota</taxon>
        <taxon>Fungi</taxon>
        <taxon>Dikarya</taxon>
        <taxon>Basidiomycota</taxon>
        <taxon>Agaricomycotina</taxon>
        <taxon>Agaricomycetes</taxon>
        <taxon>Agaricomycetidae</taxon>
        <taxon>Agaricales</taxon>
        <taxon>Marasmiineae</taxon>
        <taxon>Marasmiaceae</taxon>
        <taxon>Tetrapyrgos</taxon>
    </lineage>
</organism>
<evidence type="ECO:0000313" key="2">
    <source>
        <dbReference type="Proteomes" id="UP000559256"/>
    </source>
</evidence>
<evidence type="ECO:0000313" key="1">
    <source>
        <dbReference type="EMBL" id="KAF5372527.1"/>
    </source>
</evidence>
<gene>
    <name evidence="1" type="ORF">D9758_005141</name>
</gene>
<dbReference type="Proteomes" id="UP000559256">
    <property type="component" value="Unassembled WGS sequence"/>
</dbReference>
<sequence length="67" mass="7244">MVYCCVSLVSMSSSQPVTSSQLCLLLSAASNLKVILTVTENKESTTKCSRLSHCASASVRDPWGYDR</sequence>
<protein>
    <submittedName>
        <fullName evidence="1">Uncharacterized protein</fullName>
    </submittedName>
</protein>
<accession>A0A8H5GX00</accession>
<name>A0A8H5GX00_9AGAR</name>
<dbReference type="AlphaFoldDB" id="A0A8H5GX00"/>
<proteinExistence type="predicted"/>
<keyword evidence="2" id="KW-1185">Reference proteome</keyword>